<dbReference type="SUPFAM" id="SSF52540">
    <property type="entry name" value="P-loop containing nucleoside triphosphate hydrolases"/>
    <property type="match status" value="1"/>
</dbReference>
<evidence type="ECO:0000256" key="8">
    <source>
        <dbReference type="ARBA" id="ARBA00022840"/>
    </source>
</evidence>
<proteinExistence type="inferred from homology"/>
<dbReference type="PANTHER" id="PTHR33540:SF2">
    <property type="entry name" value="TRNA THREONYLCARBAMOYLADENOSINE BIOSYNTHESIS PROTEIN TSAE"/>
    <property type="match status" value="1"/>
</dbReference>
<protein>
    <recommendedName>
        <fullName evidence="3">tRNA threonylcarbamoyladenosine biosynthesis protein TsaE</fullName>
    </recommendedName>
    <alternativeName>
        <fullName evidence="10">t(6)A37 threonylcarbamoyladenosine biosynthesis protein TsaE</fullName>
    </alternativeName>
</protein>
<dbReference type="AlphaFoldDB" id="A0A3N1LN82"/>
<evidence type="ECO:0000313" key="11">
    <source>
        <dbReference type="EMBL" id="ROP90675.1"/>
    </source>
</evidence>
<keyword evidence="4" id="KW-0963">Cytoplasm</keyword>
<evidence type="ECO:0000313" key="12">
    <source>
        <dbReference type="Proteomes" id="UP000278222"/>
    </source>
</evidence>
<evidence type="ECO:0000256" key="1">
    <source>
        <dbReference type="ARBA" id="ARBA00004496"/>
    </source>
</evidence>
<comment type="subcellular location">
    <subcellularLocation>
        <location evidence="1">Cytoplasm</location>
    </subcellularLocation>
</comment>
<evidence type="ECO:0000256" key="7">
    <source>
        <dbReference type="ARBA" id="ARBA00022741"/>
    </source>
</evidence>
<evidence type="ECO:0000256" key="6">
    <source>
        <dbReference type="ARBA" id="ARBA00022723"/>
    </source>
</evidence>
<dbReference type="NCBIfam" id="TIGR00150">
    <property type="entry name" value="T6A_YjeE"/>
    <property type="match status" value="1"/>
</dbReference>
<evidence type="ECO:0000256" key="3">
    <source>
        <dbReference type="ARBA" id="ARBA00019010"/>
    </source>
</evidence>
<sequence length="159" mass="17443">MKTAPTPLLIPLPDMAATERLAAALARLSRSGDTIALSGDLGAGKTALARAFIRQRLGRPDEEVPSPTFTLVQTYGEVEDEIWHADLYRLARPDEAIELGLEDAFGHAIVLIEWPDRIAGLLPRDRLEVAIGFDAGQVRQATLTPYASWIDRMPLLSTR</sequence>
<evidence type="ECO:0000256" key="2">
    <source>
        <dbReference type="ARBA" id="ARBA00007599"/>
    </source>
</evidence>
<evidence type="ECO:0000256" key="4">
    <source>
        <dbReference type="ARBA" id="ARBA00022490"/>
    </source>
</evidence>
<comment type="similarity">
    <text evidence="2">Belongs to the TsaE family.</text>
</comment>
<accession>A0A3N1LN82</accession>
<name>A0A3N1LN82_9PROT</name>
<dbReference type="GO" id="GO:0002949">
    <property type="term" value="P:tRNA threonylcarbamoyladenosine modification"/>
    <property type="evidence" value="ECO:0007669"/>
    <property type="project" value="InterPro"/>
</dbReference>
<keyword evidence="9" id="KW-0460">Magnesium</keyword>
<dbReference type="InterPro" id="IPR027417">
    <property type="entry name" value="P-loop_NTPase"/>
</dbReference>
<dbReference type="GO" id="GO:0005737">
    <property type="term" value="C:cytoplasm"/>
    <property type="evidence" value="ECO:0007669"/>
    <property type="project" value="UniProtKB-SubCell"/>
</dbReference>
<dbReference type="GO" id="GO:0046872">
    <property type="term" value="F:metal ion binding"/>
    <property type="evidence" value="ECO:0007669"/>
    <property type="project" value="UniProtKB-KW"/>
</dbReference>
<dbReference type="RefSeq" id="WP_123690081.1">
    <property type="nucleotide sequence ID" value="NZ_RJKX01000014.1"/>
</dbReference>
<dbReference type="OrthoDB" id="9800307at2"/>
<gene>
    <name evidence="11" type="ORF">EDC65_2531</name>
</gene>
<dbReference type="InterPro" id="IPR003442">
    <property type="entry name" value="T6A_TsaE"/>
</dbReference>
<keyword evidence="6" id="KW-0479">Metal-binding</keyword>
<dbReference type="EMBL" id="RJKX01000014">
    <property type="protein sequence ID" value="ROP90675.1"/>
    <property type="molecule type" value="Genomic_DNA"/>
</dbReference>
<dbReference type="Pfam" id="PF02367">
    <property type="entry name" value="TsaE"/>
    <property type="match status" value="1"/>
</dbReference>
<evidence type="ECO:0000256" key="10">
    <source>
        <dbReference type="ARBA" id="ARBA00032441"/>
    </source>
</evidence>
<keyword evidence="8" id="KW-0067">ATP-binding</keyword>
<dbReference type="Gene3D" id="3.40.50.300">
    <property type="entry name" value="P-loop containing nucleotide triphosphate hydrolases"/>
    <property type="match status" value="1"/>
</dbReference>
<keyword evidence="12" id="KW-1185">Reference proteome</keyword>
<keyword evidence="7" id="KW-0547">Nucleotide-binding</keyword>
<evidence type="ECO:0000256" key="9">
    <source>
        <dbReference type="ARBA" id="ARBA00022842"/>
    </source>
</evidence>
<dbReference type="GO" id="GO:0005524">
    <property type="term" value="F:ATP binding"/>
    <property type="evidence" value="ECO:0007669"/>
    <property type="project" value="UniProtKB-KW"/>
</dbReference>
<keyword evidence="5" id="KW-0819">tRNA processing</keyword>
<reference evidence="11 12" key="1">
    <citation type="submission" date="2018-11" db="EMBL/GenBank/DDBJ databases">
        <title>Genomic Encyclopedia of Type Strains, Phase IV (KMG-IV): sequencing the most valuable type-strain genomes for metagenomic binning, comparative biology and taxonomic classification.</title>
        <authorList>
            <person name="Goeker M."/>
        </authorList>
    </citation>
    <scope>NUCLEOTIDE SEQUENCE [LARGE SCALE GENOMIC DNA]</scope>
    <source>
        <strain evidence="11 12">DSM 5900</strain>
    </source>
</reference>
<comment type="caution">
    <text evidence="11">The sequence shown here is derived from an EMBL/GenBank/DDBJ whole genome shotgun (WGS) entry which is preliminary data.</text>
</comment>
<evidence type="ECO:0000256" key="5">
    <source>
        <dbReference type="ARBA" id="ARBA00022694"/>
    </source>
</evidence>
<dbReference type="Proteomes" id="UP000278222">
    <property type="component" value="Unassembled WGS sequence"/>
</dbReference>
<organism evidence="11 12">
    <name type="scientific">Stella humosa</name>
    <dbReference type="NCBI Taxonomy" id="94"/>
    <lineage>
        <taxon>Bacteria</taxon>
        <taxon>Pseudomonadati</taxon>
        <taxon>Pseudomonadota</taxon>
        <taxon>Alphaproteobacteria</taxon>
        <taxon>Rhodospirillales</taxon>
        <taxon>Stellaceae</taxon>
        <taxon>Stella</taxon>
    </lineage>
</organism>
<dbReference type="PANTHER" id="PTHR33540">
    <property type="entry name" value="TRNA THREONYLCARBAMOYLADENOSINE BIOSYNTHESIS PROTEIN TSAE"/>
    <property type="match status" value="1"/>
</dbReference>